<feature type="region of interest" description="Disordered" evidence="1">
    <location>
        <begin position="1"/>
        <end position="210"/>
    </location>
</feature>
<dbReference type="Proteomes" id="UP001147782">
    <property type="component" value="Unassembled WGS sequence"/>
</dbReference>
<evidence type="ECO:0000313" key="2">
    <source>
        <dbReference type="EMBL" id="KAJ5389867.1"/>
    </source>
</evidence>
<evidence type="ECO:0000313" key="3">
    <source>
        <dbReference type="Proteomes" id="UP001147782"/>
    </source>
</evidence>
<feature type="compositionally biased region" description="Low complexity" evidence="1">
    <location>
        <begin position="183"/>
        <end position="200"/>
    </location>
</feature>
<dbReference type="EMBL" id="JAPZBS010000001">
    <property type="protein sequence ID" value="KAJ5389867.1"/>
    <property type="molecule type" value="Genomic_DNA"/>
</dbReference>
<sequence length="677" mass="75155">MDAKQSFPGGYEYEQSLPVLTRPSASAPSTWSEADPNLHTDPYTTSMLSHPPTTTAPPSQTTALASAPNATTQQPAQPATTAAATTTTERNAPSKVRKPRKAANASAGKSTLFWVHTDPDSAASGTKEETLKRIRSHVMSEHNRKKRLENTKKYKGKSWKHLAFQPPETIPGGMGPPRPPASTPSSSSSSSRWGSNVSESPPSKHELVPTTTAVDYYPPVTADTATWVGQTWSDDSWDDSSYDGVVGYPTKSSRYSPWSYVGSGAHDPFNTGHTQLTDRMMRHLQNFLWDLTQEAHPLQTRYKPKLQAHWAALIQRDPAILHAAICMSTSNAAMQRGELPIRDPNQHRSALVVDTFHHRGETIRLVNEGLSDPVKCSSDELIAAVSTLLTIEIASGNPDYLKIHLAGLRQMIGMRKNFADVLPDVRFQINWTDIRVACMALTKPIFPFVRSTRPPRLTLLPPSDDVALCATRLLPLMKIPGIFSDSFSKIIYDLLELSWYAEWIKGSSGYKEFDEETEDYFNFEVLYVEYSLHADRYTPTGQIKGDNSIEGCTRLACLCFHNSAIWSFYPMLAPLLPKPLLALRAALEATIPTGLFALCRDLLIWVLFIGAACSQVMPSERTYFVTELAAATRMHGVTSWQECRSILLGFFHADRVHLVTLRQVWQEVQGRLEPAGV</sequence>
<dbReference type="Pfam" id="PF11951">
    <property type="entry name" value="Fungal_trans_2"/>
    <property type="match status" value="1"/>
</dbReference>
<evidence type="ECO:0000256" key="1">
    <source>
        <dbReference type="SAM" id="MobiDB-lite"/>
    </source>
</evidence>
<accession>A0A9W9VV03</accession>
<dbReference type="PANTHER" id="PTHR37540:SF5">
    <property type="entry name" value="TRANSCRIPTION FACTOR DOMAIN-CONTAINING PROTEIN"/>
    <property type="match status" value="1"/>
</dbReference>
<keyword evidence="3" id="KW-1185">Reference proteome</keyword>
<dbReference type="PANTHER" id="PTHR37540">
    <property type="entry name" value="TRANSCRIPTION FACTOR (ACR-2), PUTATIVE-RELATED-RELATED"/>
    <property type="match status" value="1"/>
</dbReference>
<reference evidence="2" key="1">
    <citation type="submission" date="2022-11" db="EMBL/GenBank/DDBJ databases">
        <authorList>
            <person name="Petersen C."/>
        </authorList>
    </citation>
    <scope>NUCLEOTIDE SEQUENCE</scope>
    <source>
        <strain evidence="2">IBT 29864</strain>
    </source>
</reference>
<dbReference type="AlphaFoldDB" id="A0A9W9VV03"/>
<dbReference type="InterPro" id="IPR021858">
    <property type="entry name" value="Fun_TF"/>
</dbReference>
<dbReference type="OrthoDB" id="4158087at2759"/>
<feature type="compositionally biased region" description="Low complexity" evidence="1">
    <location>
        <begin position="51"/>
        <end position="88"/>
    </location>
</feature>
<comment type="caution">
    <text evidence="2">The sequence shown here is derived from an EMBL/GenBank/DDBJ whole genome shotgun (WGS) entry which is preliminary data.</text>
</comment>
<reference evidence="2" key="2">
    <citation type="journal article" date="2023" name="IMA Fungus">
        <title>Comparative genomic study of the Penicillium genus elucidates a diverse pangenome and 15 lateral gene transfer events.</title>
        <authorList>
            <person name="Petersen C."/>
            <person name="Sorensen T."/>
            <person name="Nielsen M.R."/>
            <person name="Sondergaard T.E."/>
            <person name="Sorensen J.L."/>
            <person name="Fitzpatrick D.A."/>
            <person name="Frisvad J.C."/>
            <person name="Nielsen K.L."/>
        </authorList>
    </citation>
    <scope>NUCLEOTIDE SEQUENCE</scope>
    <source>
        <strain evidence="2">IBT 29864</strain>
    </source>
</reference>
<feature type="compositionally biased region" description="Basic and acidic residues" evidence="1">
    <location>
        <begin position="126"/>
        <end position="152"/>
    </location>
</feature>
<protein>
    <submittedName>
        <fullName evidence="2">Uncharacterized protein</fullName>
    </submittedName>
</protein>
<name>A0A9W9VV03_9EURO</name>
<dbReference type="RefSeq" id="XP_056560595.1">
    <property type="nucleotide sequence ID" value="XM_056693866.1"/>
</dbReference>
<organism evidence="2 3">
    <name type="scientific">Penicillium cataractarum</name>
    <dbReference type="NCBI Taxonomy" id="2100454"/>
    <lineage>
        <taxon>Eukaryota</taxon>
        <taxon>Fungi</taxon>
        <taxon>Dikarya</taxon>
        <taxon>Ascomycota</taxon>
        <taxon>Pezizomycotina</taxon>
        <taxon>Eurotiomycetes</taxon>
        <taxon>Eurotiomycetidae</taxon>
        <taxon>Eurotiales</taxon>
        <taxon>Aspergillaceae</taxon>
        <taxon>Penicillium</taxon>
    </lineage>
</organism>
<gene>
    <name evidence="2" type="ORF">N7496_000935</name>
</gene>
<dbReference type="GeneID" id="81433043"/>
<feature type="compositionally biased region" description="Polar residues" evidence="1">
    <location>
        <begin position="23"/>
        <end position="32"/>
    </location>
</feature>
<proteinExistence type="predicted"/>